<dbReference type="EMBL" id="JACHIA010000009">
    <property type="protein sequence ID" value="MBB6071611.1"/>
    <property type="molecule type" value="Genomic_DNA"/>
</dbReference>
<proteinExistence type="predicted"/>
<dbReference type="Proteomes" id="UP000582837">
    <property type="component" value="Unassembled WGS sequence"/>
</dbReference>
<organism evidence="1 2">
    <name type="scientific">Longimicrobium terrae</name>
    <dbReference type="NCBI Taxonomy" id="1639882"/>
    <lineage>
        <taxon>Bacteria</taxon>
        <taxon>Pseudomonadati</taxon>
        <taxon>Gemmatimonadota</taxon>
        <taxon>Longimicrobiia</taxon>
        <taxon>Longimicrobiales</taxon>
        <taxon>Longimicrobiaceae</taxon>
        <taxon>Longimicrobium</taxon>
    </lineage>
</organism>
<name>A0A841H0L6_9BACT</name>
<reference evidence="1 2" key="1">
    <citation type="submission" date="2020-08" db="EMBL/GenBank/DDBJ databases">
        <title>Genomic Encyclopedia of Type Strains, Phase IV (KMG-IV): sequencing the most valuable type-strain genomes for metagenomic binning, comparative biology and taxonomic classification.</title>
        <authorList>
            <person name="Goeker M."/>
        </authorList>
    </citation>
    <scope>NUCLEOTIDE SEQUENCE [LARGE SCALE GENOMIC DNA]</scope>
    <source>
        <strain evidence="1 2">DSM 29007</strain>
    </source>
</reference>
<dbReference type="AlphaFoldDB" id="A0A841H0L6"/>
<gene>
    <name evidence="1" type="ORF">HNQ61_003239</name>
</gene>
<comment type="caution">
    <text evidence="1">The sequence shown here is derived from an EMBL/GenBank/DDBJ whole genome shotgun (WGS) entry which is preliminary data.</text>
</comment>
<evidence type="ECO:0000313" key="2">
    <source>
        <dbReference type="Proteomes" id="UP000582837"/>
    </source>
</evidence>
<keyword evidence="2" id="KW-1185">Reference proteome</keyword>
<sequence length="597" mass="63116">MSTLSSFSLPAFIQDFPADSPQDVEMKRQWNINVSGWITQAMPPAPSFFYDPTAVDIPSGSPSVLVQWVAFPGRLQQFYSNTPPNDPPNIYNLTQAQVYSLADQYAAGGSVPEFKEIPSVLCPAAQWKGPLKTFGPYGPRGWLDEYCEWSAARDASGNLLRVDFACENPEYWNTLWMVSPEKVRELYESVLNWDAPADRRITVTLQDLQMFADGNAVTDPVTGAPVYNPLNKWNSGPTAVRTGDASQFSGGVMHLTSTPNTLQTELGLAGASTVQFQVAGPVNEQSLICCGKYGQQYRHSDPHIGFTVNQVVGGALTGGQPQLVCLANPVGLYLQPPTASFSFGPGIDPAKLPANAQASDIYHVLRGSATVTDSVTGKPFPGGMILHAAAQIPSAWLAVYPQMTLGDILINNEPLQWAGQLAAQFKVGLYARPLAAPTTPPPAPCSTGAATPGAPLQALYASVWNAFYNAVETAPTGQTMSLASNTTFIAPRLPAGTTQDLVVTCNNPSPGSLKAGILLPDGSAVDGSIKVTINSAVPVEYAVPGNSYPGSYTALQLTVAVPAGALAGLRGIQIVDSQSGPQSFPAMVYVSPGGIHA</sequence>
<evidence type="ECO:0000313" key="1">
    <source>
        <dbReference type="EMBL" id="MBB6071611.1"/>
    </source>
</evidence>
<accession>A0A841H0L6</accession>
<protein>
    <submittedName>
        <fullName evidence="1">Uncharacterized protein</fullName>
    </submittedName>
</protein>
<dbReference type="RefSeq" id="WP_205761535.1">
    <property type="nucleotide sequence ID" value="NZ_JABDTL010000001.1"/>
</dbReference>